<gene>
    <name evidence="2" type="ORF">CBE74_09970</name>
</gene>
<dbReference type="GeneID" id="75008552"/>
<dbReference type="KEGG" id="csil:CBE74_09970"/>
<organism evidence="2 3">
    <name type="scientific">Corynebacterium silvaticum</name>
    <dbReference type="NCBI Taxonomy" id="2320431"/>
    <lineage>
        <taxon>Bacteria</taxon>
        <taxon>Bacillati</taxon>
        <taxon>Actinomycetota</taxon>
        <taxon>Actinomycetes</taxon>
        <taxon>Mycobacteriales</taxon>
        <taxon>Corynebacteriaceae</taxon>
        <taxon>Corynebacterium</taxon>
    </lineage>
</organism>
<name>A0A7U5K9N6_9CORY</name>
<dbReference type="EMBL" id="CP021417">
    <property type="protein sequence ID" value="ARU46721.1"/>
    <property type="molecule type" value="Genomic_DNA"/>
</dbReference>
<dbReference type="AlphaFoldDB" id="A0A7U5K9N6"/>
<reference evidence="2 3" key="1">
    <citation type="journal article" date="2014" name="BMC Vet. Res.">
        <title>First report of Corynebacterium pseudotuberculosis from caseous lymphadenitis lesions in Black Alentejano pig (Sus scrofa domesticus).</title>
        <authorList>
            <person name="Oliveira M."/>
            <person name="Barroco C."/>
            <person name="Mottola C."/>
            <person name="Santos R."/>
            <person name="Lemsaddek A."/>
            <person name="Tavares L."/>
            <person name="Semedo-Lemsaddek T."/>
        </authorList>
    </citation>
    <scope>NUCLEOTIDE SEQUENCE [LARGE SCALE GENOMIC DNA]</scope>
    <source>
        <strain evidence="2 3">PO100/5</strain>
    </source>
</reference>
<sequence>MGGFTGLFKGAFDGDESMQDAFAAQVDAADAVRQAESNLHEARENHLKAKDPKASAEALNQLMKAESDLEKARGVVTLAAKAAGRTEIAAAIEVAIAVVKITDKIVGAVFQARLQVSNAIASMMGAVREFSTMVEKQREQVMELRVAFALSQIQVAAAALNLRIVQLDGVRSQLEAAKTVAQAQAKYQAQLRADARARLLLQSDMGLAFDRFRWKLGRDVAGALADFEQMSDESRALYAEVQAALIGQQLAEKQARVASLNAVFEQTKAVFDLRDATRSLGVASQKLVVLTGTAFGLDSTQATVGERYSKLAAEKAKIEADKASVGNWINPVKWATWYPAANRRISQINEEMRKLAEMPEFKKFDEKSLAEINKATASAGALGFFGGGDRVEELIRFSPLGDAARALDRAKFDTGLVDLAADREALKSKID</sequence>
<keyword evidence="3" id="KW-1185">Reference proteome</keyword>
<reference evidence="2 3" key="4">
    <citation type="journal article" date="2020" name="PLoS ONE">
        <title>Taxonomic classification of strain PO100/5 shows a broader geographic distribution and genetic markers of the recently described Corynebacterium silvaticum.</title>
        <authorList>
            <person name="Viana M.V.C."/>
            <person name="Profeta R."/>
            <person name="da Silva A.L."/>
            <person name="Hurtado R."/>
            <person name="Cerqueira J.C."/>
            <person name="Ribeiro B.F.S."/>
            <person name="Almeida M.O."/>
            <person name="Morais-Rodrigues F."/>
            <person name="Soares S.C."/>
            <person name="Oliveira M."/>
            <person name="Tavares L."/>
            <person name="Figueiredo H."/>
            <person name="Wattam A.R."/>
            <person name="Barh D."/>
            <person name="Ghosh P."/>
            <person name="Silva A."/>
            <person name="Azevedo V."/>
        </authorList>
    </citation>
    <scope>NUCLEOTIDE SEQUENCE [LARGE SCALE GENOMIC DNA]</scope>
    <source>
        <strain evidence="2 3">PO100/5</strain>
    </source>
</reference>
<feature type="coiled-coil region" evidence="1">
    <location>
        <begin position="25"/>
        <end position="75"/>
    </location>
</feature>
<accession>A0A7U5K9N6</accession>
<protein>
    <submittedName>
        <fullName evidence="2">Uncharacterized protein</fullName>
    </submittedName>
</protein>
<dbReference type="Proteomes" id="UP000195652">
    <property type="component" value="Chromosome"/>
</dbReference>
<evidence type="ECO:0000313" key="2">
    <source>
        <dbReference type="EMBL" id="ARU46721.1"/>
    </source>
</evidence>
<keyword evidence="1" id="KW-0175">Coiled coil</keyword>
<reference evidence="2 3" key="3">
    <citation type="journal article" date="2020" name="Int. J. Syst. Evol. Microbiol.">
        <title>Corynebacterium silvaticum sp. nov., a unique group of NTTB corynebacteria in wild boar and roe deer.</title>
        <authorList>
            <person name="Dangel A."/>
            <person name="Berger A."/>
            <person name="Rau J."/>
            <person name="Eisenberg T."/>
            <person name="Kampfer P."/>
            <person name="Margos G."/>
            <person name="Contzen M."/>
            <person name="Busse H.J."/>
            <person name="Konrad R."/>
            <person name="Peters M."/>
            <person name="Sting R."/>
            <person name="Sing A."/>
        </authorList>
    </citation>
    <scope>NUCLEOTIDE SEQUENCE [LARGE SCALE GENOMIC DNA]</scope>
    <source>
        <strain evidence="2 3">PO100/5</strain>
    </source>
</reference>
<evidence type="ECO:0000313" key="3">
    <source>
        <dbReference type="Proteomes" id="UP000195652"/>
    </source>
</evidence>
<proteinExistence type="predicted"/>
<dbReference type="RefSeq" id="WP_087454508.1">
    <property type="nucleotide sequence ID" value="NZ_CP021417.2"/>
</dbReference>
<evidence type="ECO:0000256" key="1">
    <source>
        <dbReference type="SAM" id="Coils"/>
    </source>
</evidence>
<reference evidence="2 3" key="2">
    <citation type="journal article" date="2020" name="Antonie Van Leeuwenhoek">
        <title>Phylogenomic characterisation of a novel corynebacterial species pathogenic to animals.</title>
        <authorList>
            <person name="Moller J."/>
            <person name="Musella L."/>
            <person name="Melnikov V."/>
            <person name="Geissdorfer W."/>
            <person name="Burkovski A."/>
            <person name="Sangal V."/>
        </authorList>
    </citation>
    <scope>NUCLEOTIDE SEQUENCE [LARGE SCALE GENOMIC DNA]</scope>
    <source>
        <strain evidence="2 3">PO100/5</strain>
    </source>
</reference>